<dbReference type="RefSeq" id="WP_205866685.1">
    <property type="nucleotide sequence ID" value="NZ_JBKBDD010000012.1"/>
</dbReference>
<evidence type="ECO:0000313" key="6">
    <source>
        <dbReference type="EMBL" id="MFN6546824.1"/>
    </source>
</evidence>
<dbReference type="PANTHER" id="PTHR30118:SF15">
    <property type="entry name" value="TRANSCRIPTIONAL REGULATORY PROTEIN"/>
    <property type="match status" value="1"/>
</dbReference>
<dbReference type="Gene3D" id="1.10.10.10">
    <property type="entry name" value="Winged helix-like DNA-binding domain superfamily/Winged helix DNA-binding domain"/>
    <property type="match status" value="1"/>
</dbReference>
<evidence type="ECO:0000259" key="5">
    <source>
        <dbReference type="PROSITE" id="PS50931"/>
    </source>
</evidence>
<dbReference type="InterPro" id="IPR036388">
    <property type="entry name" value="WH-like_DNA-bd_sf"/>
</dbReference>
<protein>
    <submittedName>
        <fullName evidence="6">LysR family transcriptional regulator</fullName>
    </submittedName>
</protein>
<evidence type="ECO:0000256" key="3">
    <source>
        <dbReference type="ARBA" id="ARBA00023125"/>
    </source>
</evidence>
<evidence type="ECO:0000256" key="2">
    <source>
        <dbReference type="ARBA" id="ARBA00023015"/>
    </source>
</evidence>
<keyword evidence="2" id="KW-0805">Transcription regulation</keyword>
<evidence type="ECO:0000313" key="7">
    <source>
        <dbReference type="Proteomes" id="UP001635816"/>
    </source>
</evidence>
<accession>A0ABW9LFP4</accession>
<dbReference type="PROSITE" id="PS50931">
    <property type="entry name" value="HTH_LYSR"/>
    <property type="match status" value="1"/>
</dbReference>
<dbReference type="PRINTS" id="PR00039">
    <property type="entry name" value="HTHLYSR"/>
</dbReference>
<dbReference type="InterPro" id="IPR005119">
    <property type="entry name" value="LysR_subst-bd"/>
</dbReference>
<comment type="caution">
    <text evidence="6">The sequence shown here is derived from an EMBL/GenBank/DDBJ whole genome shotgun (WGS) entry which is preliminary data.</text>
</comment>
<dbReference type="InterPro" id="IPR050389">
    <property type="entry name" value="LysR-type_TF"/>
</dbReference>
<sequence length="304" mass="33973">MLTTHIDRVDLNLLTPLVALLEERQVSRAAVRVGLSQPAMSRALQRLRRLFDDSLLVRAPDGFRLSARAEEIYLQLTTVIPILETLLAPEGFDPRTSTQQVNIAGTDYAIHTYGTSIVQLIHTQSPDTPVRFHSWRHDGIDEQIRRGAVDLGLYGGHAPDDLNADRLVTEEFRCVVSQDHPLAHRDIVPLNDYLSFRHVVIDVADGIQPDVDYRLSALGTPRQAAITVPYHTAAPPMLPGTDLVATLPGRLLRDWADTARLCVLPAPAEIATMPYRMIWHPAFDTDRRHQWLRECVQAATIGQG</sequence>
<reference evidence="6 7" key="1">
    <citation type="submission" date="2024-12" db="EMBL/GenBank/DDBJ databases">
        <title>The coexistence of Mycolicibacterium septicum and Mycolicibacterium nivoides in clinical samples.</title>
        <authorList>
            <person name="Wang C."/>
            <person name="Feng Y."/>
            <person name="Zong Z."/>
        </authorList>
    </citation>
    <scope>NUCLEOTIDE SEQUENCE [LARGE SCALE GENOMIC DNA]</scope>
    <source>
        <strain evidence="6 7">120309</strain>
    </source>
</reference>
<keyword evidence="7" id="KW-1185">Reference proteome</keyword>
<feature type="domain" description="HTH lysR-type" evidence="5">
    <location>
        <begin position="9"/>
        <end position="66"/>
    </location>
</feature>
<evidence type="ECO:0000256" key="1">
    <source>
        <dbReference type="ARBA" id="ARBA00009437"/>
    </source>
</evidence>
<dbReference type="CDD" id="cd08417">
    <property type="entry name" value="PBP2_Nitroaromatics_like"/>
    <property type="match status" value="1"/>
</dbReference>
<dbReference type="EMBL" id="JBKBDD010000012">
    <property type="protein sequence ID" value="MFN6546824.1"/>
    <property type="molecule type" value="Genomic_DNA"/>
</dbReference>
<name>A0ABW9LFP4_9MYCO</name>
<organism evidence="6 7">
    <name type="scientific">Mycolicibacterium nivoides</name>
    <dbReference type="NCBI Taxonomy" id="2487344"/>
    <lineage>
        <taxon>Bacteria</taxon>
        <taxon>Bacillati</taxon>
        <taxon>Actinomycetota</taxon>
        <taxon>Actinomycetes</taxon>
        <taxon>Mycobacteriales</taxon>
        <taxon>Mycobacteriaceae</taxon>
        <taxon>Mycolicibacterium</taxon>
    </lineage>
</organism>
<dbReference type="PANTHER" id="PTHR30118">
    <property type="entry name" value="HTH-TYPE TRANSCRIPTIONAL REGULATOR LEUO-RELATED"/>
    <property type="match status" value="1"/>
</dbReference>
<dbReference type="InterPro" id="IPR036390">
    <property type="entry name" value="WH_DNA-bd_sf"/>
</dbReference>
<dbReference type="SUPFAM" id="SSF46785">
    <property type="entry name" value="Winged helix' DNA-binding domain"/>
    <property type="match status" value="1"/>
</dbReference>
<evidence type="ECO:0000256" key="4">
    <source>
        <dbReference type="ARBA" id="ARBA00023163"/>
    </source>
</evidence>
<dbReference type="SUPFAM" id="SSF53850">
    <property type="entry name" value="Periplasmic binding protein-like II"/>
    <property type="match status" value="1"/>
</dbReference>
<dbReference type="Proteomes" id="UP001635816">
    <property type="component" value="Unassembled WGS sequence"/>
</dbReference>
<dbReference type="Pfam" id="PF03466">
    <property type="entry name" value="LysR_substrate"/>
    <property type="match status" value="1"/>
</dbReference>
<keyword evidence="4" id="KW-0804">Transcription</keyword>
<dbReference type="Pfam" id="PF00126">
    <property type="entry name" value="HTH_1"/>
    <property type="match status" value="1"/>
</dbReference>
<dbReference type="InterPro" id="IPR000847">
    <property type="entry name" value="LysR_HTH_N"/>
</dbReference>
<dbReference type="Gene3D" id="3.40.190.10">
    <property type="entry name" value="Periplasmic binding protein-like II"/>
    <property type="match status" value="2"/>
</dbReference>
<gene>
    <name evidence="6" type="ORF">ACK4CT_26875</name>
</gene>
<keyword evidence="3" id="KW-0238">DNA-binding</keyword>
<comment type="similarity">
    <text evidence="1">Belongs to the LysR transcriptional regulatory family.</text>
</comment>
<dbReference type="InterPro" id="IPR037402">
    <property type="entry name" value="YidZ_PBP2"/>
</dbReference>
<proteinExistence type="inferred from homology"/>